<keyword evidence="2 3" id="KW-0371">Homeobox</keyword>
<dbReference type="InterPro" id="IPR001356">
    <property type="entry name" value="HD"/>
</dbReference>
<feature type="region of interest" description="Disordered" evidence="4">
    <location>
        <begin position="147"/>
        <end position="180"/>
    </location>
</feature>
<evidence type="ECO:0000256" key="4">
    <source>
        <dbReference type="SAM" id="MobiDB-lite"/>
    </source>
</evidence>
<proteinExistence type="predicted"/>
<dbReference type="EMBL" id="GISG01208055">
    <property type="protein sequence ID" value="MBA4660511.1"/>
    <property type="molecule type" value="Transcribed_RNA"/>
</dbReference>
<dbReference type="SUPFAM" id="SSF46689">
    <property type="entry name" value="Homeodomain-like"/>
    <property type="match status" value="1"/>
</dbReference>
<name>A0A7C9A8I1_OPUST</name>
<feature type="region of interest" description="Disordered" evidence="4">
    <location>
        <begin position="296"/>
        <end position="437"/>
    </location>
</feature>
<feature type="region of interest" description="Disordered" evidence="4">
    <location>
        <begin position="1"/>
        <end position="23"/>
    </location>
</feature>
<reference evidence="6" key="1">
    <citation type="journal article" date="2013" name="J. Plant Res.">
        <title>Effect of fungi and light on seed germination of three Opuntia species from semiarid lands of central Mexico.</title>
        <authorList>
            <person name="Delgado-Sanchez P."/>
            <person name="Jimenez-Bremont J.F."/>
            <person name="Guerrero-Gonzalez Mde L."/>
            <person name="Flores J."/>
        </authorList>
    </citation>
    <scope>NUCLEOTIDE SEQUENCE</scope>
    <source>
        <tissue evidence="6">Cladode</tissue>
    </source>
</reference>
<evidence type="ECO:0000313" key="6">
    <source>
        <dbReference type="EMBL" id="MBA4660511.1"/>
    </source>
</evidence>
<feature type="compositionally biased region" description="Low complexity" evidence="4">
    <location>
        <begin position="155"/>
        <end position="164"/>
    </location>
</feature>
<dbReference type="CDD" id="cd00086">
    <property type="entry name" value="homeodomain"/>
    <property type="match status" value="1"/>
</dbReference>
<organism evidence="6">
    <name type="scientific">Opuntia streptacantha</name>
    <name type="common">Prickly pear cactus</name>
    <name type="synonym">Opuntia cardona</name>
    <dbReference type="NCBI Taxonomy" id="393608"/>
    <lineage>
        <taxon>Eukaryota</taxon>
        <taxon>Viridiplantae</taxon>
        <taxon>Streptophyta</taxon>
        <taxon>Embryophyta</taxon>
        <taxon>Tracheophyta</taxon>
        <taxon>Spermatophyta</taxon>
        <taxon>Magnoliopsida</taxon>
        <taxon>eudicotyledons</taxon>
        <taxon>Gunneridae</taxon>
        <taxon>Pentapetalae</taxon>
        <taxon>Caryophyllales</taxon>
        <taxon>Cactineae</taxon>
        <taxon>Cactaceae</taxon>
        <taxon>Opuntioideae</taxon>
        <taxon>Opuntia</taxon>
    </lineage>
</organism>
<feature type="domain" description="Homeobox" evidence="5">
    <location>
        <begin position="16"/>
        <end position="76"/>
    </location>
</feature>
<dbReference type="PANTHER" id="PTHR47713:SF2">
    <property type="entry name" value="HOMEODOMAIN-LIKE SUPERFAMILY PROTEIN"/>
    <property type="match status" value="1"/>
</dbReference>
<feature type="region of interest" description="Disordered" evidence="4">
    <location>
        <begin position="244"/>
        <end position="276"/>
    </location>
</feature>
<dbReference type="GO" id="GO:0005634">
    <property type="term" value="C:nucleus"/>
    <property type="evidence" value="ECO:0007669"/>
    <property type="project" value="UniProtKB-SubCell"/>
</dbReference>
<dbReference type="SMART" id="SM00389">
    <property type="entry name" value="HOX"/>
    <property type="match status" value="1"/>
</dbReference>
<sequence length="502" mass="57063">MEELSEVQYEENKELPEKNKRRRFKTPFQLQSLEEFYNEHKYPTESMKAELAEKLGLTEKQVSGWFCHRRLKDKRLLKDESNTPGRQDLSGGVVQDRGSGLKQDSCSSTKPGDYMVADLREVESRRFCRSDLGPAEVNYEARELCDGTEMDDTSSESSSDLQESFNPKNRNPLDMETAKYRAPNGFIAKDRGRVGPSGYLKIKGQTENAAITAVKRQLGRLYREDGPSLGIEFDPLPPRAFESPSKNTNNEAYRIHEPTASGSGLRKRPGLSTRRNQDVYAEAADYRPFHKSDQDALLRHQSKQKQSFPNQSHVFPGQKSSFGVDSYSAREISESDADINHIVQRKRGLSGMKPDPFSEHQPQPHGGKGTHEAEEPLSLSYDNVNPKIARRRDSNAAPLTVRPKDPINVEGRVPPSRIKDEEVSMERRPIKDHHESIRLKKRQTNEFRASKRGREEFLQEDYAIKASSQELPQWSRQMKVPTAEMPSSFSEDETAETSSSVD</sequence>
<dbReference type="AlphaFoldDB" id="A0A7C9A8I1"/>
<protein>
    <recommendedName>
        <fullName evidence="5">Homeobox domain-containing protein</fullName>
    </recommendedName>
</protein>
<feature type="region of interest" description="Disordered" evidence="4">
    <location>
        <begin position="466"/>
        <end position="502"/>
    </location>
</feature>
<feature type="region of interest" description="Disordered" evidence="4">
    <location>
        <begin position="76"/>
        <end position="112"/>
    </location>
</feature>
<feature type="compositionally biased region" description="Polar residues" evidence="4">
    <location>
        <begin position="304"/>
        <end position="323"/>
    </location>
</feature>
<comment type="subcellular location">
    <subcellularLocation>
        <location evidence="1 2 3">Nucleus</location>
    </subcellularLocation>
</comment>
<dbReference type="GO" id="GO:0003677">
    <property type="term" value="F:DNA binding"/>
    <property type="evidence" value="ECO:0007669"/>
    <property type="project" value="UniProtKB-UniRule"/>
</dbReference>
<feature type="compositionally biased region" description="Basic and acidic residues" evidence="4">
    <location>
        <begin position="417"/>
        <end position="437"/>
    </location>
</feature>
<keyword evidence="2 3" id="KW-0238">DNA-binding</keyword>
<feature type="DNA-binding region" description="Homeobox" evidence="2">
    <location>
        <begin position="18"/>
        <end position="77"/>
    </location>
</feature>
<evidence type="ECO:0000256" key="1">
    <source>
        <dbReference type="ARBA" id="ARBA00004123"/>
    </source>
</evidence>
<keyword evidence="2 3" id="KW-0539">Nucleus</keyword>
<evidence type="ECO:0000256" key="2">
    <source>
        <dbReference type="PROSITE-ProRule" id="PRU00108"/>
    </source>
</evidence>
<dbReference type="Gene3D" id="1.10.10.60">
    <property type="entry name" value="Homeodomain-like"/>
    <property type="match status" value="1"/>
</dbReference>
<feature type="compositionally biased region" description="Polar residues" evidence="4">
    <location>
        <begin position="466"/>
        <end position="476"/>
    </location>
</feature>
<dbReference type="PROSITE" id="PS50071">
    <property type="entry name" value="HOMEOBOX_2"/>
    <property type="match status" value="1"/>
</dbReference>
<evidence type="ECO:0000256" key="3">
    <source>
        <dbReference type="RuleBase" id="RU000682"/>
    </source>
</evidence>
<dbReference type="PANTHER" id="PTHR47713">
    <property type="entry name" value="HOMEODOMAIN-LIKE SUPERFAMILY PROTEIN"/>
    <property type="match status" value="1"/>
</dbReference>
<reference evidence="6" key="2">
    <citation type="submission" date="2020-07" db="EMBL/GenBank/DDBJ databases">
        <authorList>
            <person name="Vera ALvarez R."/>
            <person name="Arias-Moreno D.M."/>
            <person name="Jimenez-Jacinto V."/>
            <person name="Jimenez-Bremont J.F."/>
            <person name="Swaminathan K."/>
            <person name="Moose S.P."/>
            <person name="Guerrero-Gonzalez M.L."/>
            <person name="Marino-Ramirez L."/>
            <person name="Landsman D."/>
            <person name="Rodriguez-Kessler M."/>
            <person name="Delgado-Sanchez P."/>
        </authorList>
    </citation>
    <scope>NUCLEOTIDE SEQUENCE</scope>
    <source>
        <tissue evidence="6">Cladode</tissue>
    </source>
</reference>
<evidence type="ECO:0000259" key="5">
    <source>
        <dbReference type="PROSITE" id="PS50071"/>
    </source>
</evidence>
<dbReference type="InterPro" id="IPR009057">
    <property type="entry name" value="Homeodomain-like_sf"/>
</dbReference>
<accession>A0A7C9A8I1</accession>
<dbReference type="Pfam" id="PF00046">
    <property type="entry name" value="Homeodomain"/>
    <property type="match status" value="1"/>
</dbReference>